<sequence>MDLNQLLYDIDNNLGQEDFESLKFLCMGLIPNKKLEKMKSSLDLFEELQKSGELSEDNMFILPELLYLIGQHNLLKKLNTNKSAMNEALIKEGYISMYRRMLFELSESITKEDLRSIIFLLDIPSKFKENKNFLDILCYLDKTEVISEDNLEVLEKVFRNVSQELLRKINQYKESKEPLMPSAPTENTQLSEPQFSIQVIFKTIHSIRMDMKTRLEISLRVMSQ</sequence>
<dbReference type="InterPro" id="IPR011029">
    <property type="entry name" value="DEATH-like_dom_sf"/>
</dbReference>
<organism evidence="5 6">
    <name type="scientific">Aquarana catesbeiana</name>
    <name type="common">American bullfrog</name>
    <name type="synonym">Rana catesbeiana</name>
    <dbReference type="NCBI Taxonomy" id="8400"/>
    <lineage>
        <taxon>Eukaryota</taxon>
        <taxon>Metazoa</taxon>
        <taxon>Chordata</taxon>
        <taxon>Craniata</taxon>
        <taxon>Vertebrata</taxon>
        <taxon>Euteleostomi</taxon>
        <taxon>Amphibia</taxon>
        <taxon>Batrachia</taxon>
        <taxon>Anura</taxon>
        <taxon>Neobatrachia</taxon>
        <taxon>Ranoidea</taxon>
        <taxon>Ranidae</taxon>
        <taxon>Aquarana</taxon>
    </lineage>
</organism>
<evidence type="ECO:0000313" key="5">
    <source>
        <dbReference type="EMBL" id="PIO26994.1"/>
    </source>
</evidence>
<evidence type="ECO:0000256" key="3">
    <source>
        <dbReference type="ARBA" id="ARBA00022737"/>
    </source>
</evidence>
<evidence type="ECO:0000259" key="4">
    <source>
        <dbReference type="PROSITE" id="PS50168"/>
    </source>
</evidence>
<dbReference type="GO" id="GO:0006915">
    <property type="term" value="P:apoptotic process"/>
    <property type="evidence" value="ECO:0007669"/>
    <property type="project" value="UniProtKB-KW"/>
</dbReference>
<proteinExistence type="inferred from homology"/>
<reference evidence="6" key="1">
    <citation type="journal article" date="2017" name="Nat. Commun.">
        <title>The North American bullfrog draft genome provides insight into hormonal regulation of long noncoding RNA.</title>
        <authorList>
            <person name="Hammond S.A."/>
            <person name="Warren R.L."/>
            <person name="Vandervalk B.P."/>
            <person name="Kucuk E."/>
            <person name="Khan H."/>
            <person name="Gibb E.A."/>
            <person name="Pandoh P."/>
            <person name="Kirk H."/>
            <person name="Zhao Y."/>
            <person name="Jones M."/>
            <person name="Mungall A.J."/>
            <person name="Coope R."/>
            <person name="Pleasance S."/>
            <person name="Moore R.A."/>
            <person name="Holt R.A."/>
            <person name="Round J.M."/>
            <person name="Ohora S."/>
            <person name="Walle B.V."/>
            <person name="Veldhoen N."/>
            <person name="Helbing C.C."/>
            <person name="Birol I."/>
        </authorList>
    </citation>
    <scope>NUCLEOTIDE SEQUENCE [LARGE SCALE GENOMIC DNA]</scope>
</reference>
<dbReference type="AlphaFoldDB" id="A0A2G9RGM3"/>
<dbReference type="GO" id="GO:0042981">
    <property type="term" value="P:regulation of apoptotic process"/>
    <property type="evidence" value="ECO:0007669"/>
    <property type="project" value="InterPro"/>
</dbReference>
<name>A0A2G9RGM3_AQUCT</name>
<evidence type="ECO:0000313" key="6">
    <source>
        <dbReference type="Proteomes" id="UP000228934"/>
    </source>
</evidence>
<dbReference type="Pfam" id="PF01335">
    <property type="entry name" value="DED"/>
    <property type="match status" value="2"/>
</dbReference>
<dbReference type="PANTHER" id="PTHR48169">
    <property type="entry name" value="DED DOMAIN-CONTAINING PROTEIN"/>
    <property type="match status" value="1"/>
</dbReference>
<dbReference type="SUPFAM" id="SSF47986">
    <property type="entry name" value="DEATH domain"/>
    <property type="match status" value="2"/>
</dbReference>
<feature type="domain" description="DED" evidence="4">
    <location>
        <begin position="97"/>
        <end position="171"/>
    </location>
</feature>
<dbReference type="PANTHER" id="PTHR48169:SF7">
    <property type="entry name" value="CASPASE 10"/>
    <property type="match status" value="1"/>
</dbReference>
<protein>
    <recommendedName>
        <fullName evidence="4">DED domain-containing protein</fullName>
    </recommendedName>
</protein>
<dbReference type="SMART" id="SM00031">
    <property type="entry name" value="DED"/>
    <property type="match status" value="2"/>
</dbReference>
<dbReference type="CDD" id="cd08792">
    <property type="entry name" value="DED_Caspase_8_10_r1"/>
    <property type="match status" value="1"/>
</dbReference>
<keyword evidence="2" id="KW-0053">Apoptosis</keyword>
<evidence type="ECO:0000256" key="2">
    <source>
        <dbReference type="ARBA" id="ARBA00022703"/>
    </source>
</evidence>
<keyword evidence="3" id="KW-0677">Repeat</keyword>
<dbReference type="FunFam" id="1.10.533.10:FF:000016">
    <property type="entry name" value="CASP8 and FADD-like apoptosis regulator"/>
    <property type="match status" value="1"/>
</dbReference>
<evidence type="ECO:0000256" key="1">
    <source>
        <dbReference type="ARBA" id="ARBA00010134"/>
    </source>
</evidence>
<dbReference type="Gene3D" id="1.10.533.10">
    <property type="entry name" value="Death Domain, Fas"/>
    <property type="match status" value="2"/>
</dbReference>
<dbReference type="GO" id="GO:0005737">
    <property type="term" value="C:cytoplasm"/>
    <property type="evidence" value="ECO:0007669"/>
    <property type="project" value="UniProtKB-ARBA"/>
</dbReference>
<accession>A0A2G9RGM3</accession>
<comment type="similarity">
    <text evidence="1">Belongs to the peptidase C14A family.</text>
</comment>
<dbReference type="PROSITE" id="PS50168">
    <property type="entry name" value="DED"/>
    <property type="match status" value="2"/>
</dbReference>
<gene>
    <name evidence="5" type="ORF">AB205_0070360</name>
</gene>
<dbReference type="OrthoDB" id="6114029at2759"/>
<dbReference type="InterPro" id="IPR001875">
    <property type="entry name" value="DED_dom"/>
</dbReference>
<dbReference type="Proteomes" id="UP000228934">
    <property type="component" value="Unassembled WGS sequence"/>
</dbReference>
<dbReference type="EMBL" id="KV938260">
    <property type="protein sequence ID" value="PIO26994.1"/>
    <property type="molecule type" value="Genomic_DNA"/>
</dbReference>
<feature type="domain" description="DED" evidence="4">
    <location>
        <begin position="2"/>
        <end position="80"/>
    </location>
</feature>
<keyword evidence="6" id="KW-1185">Reference proteome</keyword>